<sequence>MVLLKELYLILGMSTSLLFVSKAAEKGCKNEFLGTQGCIRNKDGSVIVQADIKDEICVVRLAKGHISELANIAVGVEHSAKVVVSADLWHMRLGHPSPNALSNMVKKDLVKGQKVKAGAFEQLKEELCEPCVLGKQLHQPFVESQKKDLVKGLKVKAEAFQQLKEELCEPCVLGKQLHQPFVESQKKDLVKGMKVKAEAFQQLKKELCEPCVLGKQLHQPFVESQKKDLVKGMKVKAEAFQQLKKELCEPCVLGKQVHQPFVESQSANSEILELLHMDVVRLMTVSSAGGYRNNTLSIVHGITPLEVFTGEKPDVSNLRVFGSTCYAHVPVEKRSKLQPGRTVASVLLLEADSKPTSDEGEKEVQEKVQTTPVDVVDLSDEEEVAVEEVVAGRRVNPPRTRQAPNRLGFGRRTAGLRSAAVALEAAAPRNNSELATVPLFMHVAYVS</sequence>
<evidence type="ECO:0000313" key="3">
    <source>
        <dbReference type="EMBL" id="OAE28359.1"/>
    </source>
</evidence>
<keyword evidence="4" id="KW-1185">Reference proteome</keyword>
<gene>
    <name evidence="3" type="ORF">AXG93_2490s1500</name>
</gene>
<keyword evidence="1" id="KW-0732">Signal</keyword>
<reference evidence="3" key="1">
    <citation type="submission" date="2016-03" db="EMBL/GenBank/DDBJ databases">
        <title>Mechanisms controlling the formation of the plant cell surface in tip-growing cells are functionally conserved among land plants.</title>
        <authorList>
            <person name="Honkanen S."/>
            <person name="Jones V.A."/>
            <person name="Morieri G."/>
            <person name="Champion C."/>
            <person name="Hetherington A.J."/>
            <person name="Kelly S."/>
            <person name="Saint-Marcoux D."/>
            <person name="Proust H."/>
            <person name="Prescott H."/>
            <person name="Dolan L."/>
        </authorList>
    </citation>
    <scope>NUCLEOTIDE SEQUENCE [LARGE SCALE GENOMIC DNA]</scope>
    <source>
        <tissue evidence="3">Whole gametophyte</tissue>
    </source>
</reference>
<feature type="signal peptide" evidence="1">
    <location>
        <begin position="1"/>
        <end position="23"/>
    </location>
</feature>
<feature type="chain" id="PRO_5008052270" description="GAG-pre-integrase domain-containing protein" evidence="1">
    <location>
        <begin position="24"/>
        <end position="447"/>
    </location>
</feature>
<dbReference type="EMBL" id="LVLJ01001741">
    <property type="protein sequence ID" value="OAE28359.1"/>
    <property type="molecule type" value="Genomic_DNA"/>
</dbReference>
<dbReference type="Proteomes" id="UP000077202">
    <property type="component" value="Unassembled WGS sequence"/>
</dbReference>
<comment type="caution">
    <text evidence="3">The sequence shown here is derived from an EMBL/GenBank/DDBJ whole genome shotgun (WGS) entry which is preliminary data.</text>
</comment>
<evidence type="ECO:0000256" key="1">
    <source>
        <dbReference type="SAM" id="SignalP"/>
    </source>
</evidence>
<evidence type="ECO:0000313" key="4">
    <source>
        <dbReference type="Proteomes" id="UP000077202"/>
    </source>
</evidence>
<dbReference type="InterPro" id="IPR039537">
    <property type="entry name" value="Retrotran_Ty1/copia-like"/>
</dbReference>
<protein>
    <recommendedName>
        <fullName evidence="2">GAG-pre-integrase domain-containing protein</fullName>
    </recommendedName>
</protein>
<dbReference type="PANTHER" id="PTHR42648:SF28">
    <property type="entry name" value="TRANSPOSON-ENCODED PROTEIN WITH RIBONUCLEASE H-LIKE AND RETROVIRUS ZINC FINGER-LIKE DOMAINS"/>
    <property type="match status" value="1"/>
</dbReference>
<dbReference type="PANTHER" id="PTHR42648">
    <property type="entry name" value="TRANSPOSASE, PUTATIVE-RELATED"/>
    <property type="match status" value="1"/>
</dbReference>
<evidence type="ECO:0000259" key="2">
    <source>
        <dbReference type="Pfam" id="PF13976"/>
    </source>
</evidence>
<feature type="domain" description="GAG-pre-integrase" evidence="2">
    <location>
        <begin position="79"/>
        <end position="136"/>
    </location>
</feature>
<name>A0A176W5R9_MARPO</name>
<accession>A0A176W5R9</accession>
<organism evidence="3 4">
    <name type="scientific">Marchantia polymorpha subsp. ruderalis</name>
    <dbReference type="NCBI Taxonomy" id="1480154"/>
    <lineage>
        <taxon>Eukaryota</taxon>
        <taxon>Viridiplantae</taxon>
        <taxon>Streptophyta</taxon>
        <taxon>Embryophyta</taxon>
        <taxon>Marchantiophyta</taxon>
        <taxon>Marchantiopsida</taxon>
        <taxon>Marchantiidae</taxon>
        <taxon>Marchantiales</taxon>
        <taxon>Marchantiaceae</taxon>
        <taxon>Marchantia</taxon>
    </lineage>
</organism>
<dbReference type="InterPro" id="IPR025724">
    <property type="entry name" value="GAG-pre-integrase_dom"/>
</dbReference>
<dbReference type="AlphaFoldDB" id="A0A176W5R9"/>
<proteinExistence type="predicted"/>
<dbReference type="Pfam" id="PF13976">
    <property type="entry name" value="gag_pre-integrs"/>
    <property type="match status" value="1"/>
</dbReference>